<keyword evidence="3" id="KW-1185">Reference proteome</keyword>
<protein>
    <submittedName>
        <fullName evidence="2">Uncharacterized protein</fullName>
    </submittedName>
</protein>
<dbReference type="Proteomes" id="UP001152049">
    <property type="component" value="Unassembled WGS sequence"/>
</dbReference>
<accession>A0A9W8RTU9</accession>
<feature type="compositionally biased region" description="Acidic residues" evidence="1">
    <location>
        <begin position="62"/>
        <end position="72"/>
    </location>
</feature>
<dbReference type="AlphaFoldDB" id="A0A9W8RTU9"/>
<feature type="compositionally biased region" description="Basic and acidic residues" evidence="1">
    <location>
        <begin position="36"/>
        <end position="56"/>
    </location>
</feature>
<feature type="region of interest" description="Disordered" evidence="1">
    <location>
        <begin position="1"/>
        <end position="72"/>
    </location>
</feature>
<organism evidence="2 3">
    <name type="scientific">Fusarium torreyae</name>
    <dbReference type="NCBI Taxonomy" id="1237075"/>
    <lineage>
        <taxon>Eukaryota</taxon>
        <taxon>Fungi</taxon>
        <taxon>Dikarya</taxon>
        <taxon>Ascomycota</taxon>
        <taxon>Pezizomycotina</taxon>
        <taxon>Sordariomycetes</taxon>
        <taxon>Hypocreomycetidae</taxon>
        <taxon>Hypocreales</taxon>
        <taxon>Nectriaceae</taxon>
        <taxon>Fusarium</taxon>
    </lineage>
</organism>
<evidence type="ECO:0000313" key="2">
    <source>
        <dbReference type="EMBL" id="KAJ4251997.1"/>
    </source>
</evidence>
<comment type="caution">
    <text evidence="2">The sequence shown here is derived from an EMBL/GenBank/DDBJ whole genome shotgun (WGS) entry which is preliminary data.</text>
</comment>
<evidence type="ECO:0000313" key="3">
    <source>
        <dbReference type="Proteomes" id="UP001152049"/>
    </source>
</evidence>
<evidence type="ECO:0000256" key="1">
    <source>
        <dbReference type="SAM" id="MobiDB-lite"/>
    </source>
</evidence>
<dbReference type="EMBL" id="JAOQAZ010000027">
    <property type="protein sequence ID" value="KAJ4251997.1"/>
    <property type="molecule type" value="Genomic_DNA"/>
</dbReference>
<feature type="compositionally biased region" description="Polar residues" evidence="1">
    <location>
        <begin position="1"/>
        <end position="13"/>
    </location>
</feature>
<name>A0A9W8RTU9_9HYPO</name>
<sequence length="72" mass="7581">MPNTTDKSSTPSDASKKSGETSTGGNQGQKILPSQDVDKIKQWAKDGADKDTEEGGAKLNQDEDTEEGGVKL</sequence>
<dbReference type="OrthoDB" id="10322123at2759"/>
<gene>
    <name evidence="2" type="ORF">NW762_011298</name>
</gene>
<reference evidence="2" key="1">
    <citation type="submission" date="2022-09" db="EMBL/GenBank/DDBJ databases">
        <title>Fusarium specimens isolated from Avocado Roots.</title>
        <authorList>
            <person name="Stajich J."/>
            <person name="Roper C."/>
            <person name="Heimlech-Rivalta G."/>
        </authorList>
    </citation>
    <scope>NUCLEOTIDE SEQUENCE</scope>
    <source>
        <strain evidence="2">CF00136</strain>
    </source>
</reference>
<proteinExistence type="predicted"/>